<dbReference type="AlphaFoldDB" id="C7Z0H4"/>
<evidence type="ECO:0008006" key="4">
    <source>
        <dbReference type="Google" id="ProtNLM"/>
    </source>
</evidence>
<feature type="transmembrane region" description="Helical" evidence="1">
    <location>
        <begin position="45"/>
        <end position="68"/>
    </location>
</feature>
<dbReference type="Proteomes" id="UP000005206">
    <property type="component" value="Chromosome 5"/>
</dbReference>
<name>C7Z0H4_FUSV7</name>
<dbReference type="HOGENOM" id="CLU_108574_0_0_1"/>
<dbReference type="InParanoid" id="C7Z0H4"/>
<accession>C7Z0H4</accession>
<evidence type="ECO:0000313" key="3">
    <source>
        <dbReference type="Proteomes" id="UP000005206"/>
    </source>
</evidence>
<dbReference type="VEuPathDB" id="FungiDB:NECHADRAFT_19478"/>
<organism evidence="2 3">
    <name type="scientific">Fusarium vanettenii (strain ATCC MYA-4622 / CBS 123669 / FGSC 9596 / NRRL 45880 / 77-13-4)</name>
    <name type="common">Fusarium solani subsp. pisi</name>
    <dbReference type="NCBI Taxonomy" id="660122"/>
    <lineage>
        <taxon>Eukaryota</taxon>
        <taxon>Fungi</taxon>
        <taxon>Dikarya</taxon>
        <taxon>Ascomycota</taxon>
        <taxon>Pezizomycotina</taxon>
        <taxon>Sordariomycetes</taxon>
        <taxon>Hypocreomycetidae</taxon>
        <taxon>Hypocreales</taxon>
        <taxon>Nectriaceae</taxon>
        <taxon>Fusarium</taxon>
        <taxon>Fusarium solani species complex</taxon>
        <taxon>Fusarium vanettenii</taxon>
    </lineage>
</organism>
<reference evidence="2 3" key="1">
    <citation type="journal article" date="2009" name="PLoS Genet.">
        <title>The genome of Nectria haematococca: contribution of supernumerary chromosomes to gene expansion.</title>
        <authorList>
            <person name="Coleman J.J."/>
            <person name="Rounsley S.D."/>
            <person name="Rodriguez-Carres M."/>
            <person name="Kuo A."/>
            <person name="Wasmann C.C."/>
            <person name="Grimwood J."/>
            <person name="Schmutz J."/>
            <person name="Taga M."/>
            <person name="White G.J."/>
            <person name="Zhou S."/>
            <person name="Schwartz D.C."/>
            <person name="Freitag M."/>
            <person name="Ma L.J."/>
            <person name="Danchin E.G."/>
            <person name="Henrissat B."/>
            <person name="Coutinho P.M."/>
            <person name="Nelson D.R."/>
            <person name="Straney D."/>
            <person name="Napoli C.A."/>
            <person name="Barker B.M."/>
            <person name="Gribskov M."/>
            <person name="Rep M."/>
            <person name="Kroken S."/>
            <person name="Molnar I."/>
            <person name="Rensing C."/>
            <person name="Kennell J.C."/>
            <person name="Zamora J."/>
            <person name="Farman M.L."/>
            <person name="Selker E.U."/>
            <person name="Salamov A."/>
            <person name="Shapiro H."/>
            <person name="Pangilinan J."/>
            <person name="Lindquist E."/>
            <person name="Lamers C."/>
            <person name="Grigoriev I.V."/>
            <person name="Geiser D.M."/>
            <person name="Covert S.F."/>
            <person name="Temporini E."/>
            <person name="Vanetten H.D."/>
        </authorList>
    </citation>
    <scope>NUCLEOTIDE SEQUENCE [LARGE SCALE GENOMIC DNA]</scope>
    <source>
        <strain evidence="3">ATCC MYA-4622 / CBS 123669 / FGSC 9596 / NRRL 45880 / 77-13-4</strain>
    </source>
</reference>
<proteinExistence type="predicted"/>
<feature type="non-terminal residue" evidence="2">
    <location>
        <position position="1"/>
    </location>
</feature>
<feature type="transmembrane region" description="Helical" evidence="1">
    <location>
        <begin position="142"/>
        <end position="165"/>
    </location>
</feature>
<evidence type="ECO:0000256" key="1">
    <source>
        <dbReference type="SAM" id="Phobius"/>
    </source>
</evidence>
<dbReference type="eggNOG" id="ENOG502S71G">
    <property type="taxonomic scope" value="Eukaryota"/>
</dbReference>
<keyword evidence="1" id="KW-0812">Transmembrane</keyword>
<feature type="transmembrane region" description="Helical" evidence="1">
    <location>
        <begin position="13"/>
        <end position="33"/>
    </location>
</feature>
<gene>
    <name evidence="2" type="ORF">NECHADRAFT_19478</name>
</gene>
<protein>
    <recommendedName>
        <fullName evidence="4">MARVEL domain-containing protein</fullName>
    </recommendedName>
</protein>
<dbReference type="STRING" id="660122.C7Z0H4"/>
<evidence type="ECO:0000313" key="2">
    <source>
        <dbReference type="EMBL" id="EEU42203.1"/>
    </source>
</evidence>
<feature type="non-terminal residue" evidence="2">
    <location>
        <position position="167"/>
    </location>
</feature>
<dbReference type="OMA" id="WMMVMAS"/>
<dbReference type="RefSeq" id="XP_003047916.1">
    <property type="nucleotide sequence ID" value="XM_003047870.1"/>
</dbReference>
<keyword evidence="1" id="KW-0472">Membrane</keyword>
<feature type="transmembrane region" description="Helical" evidence="1">
    <location>
        <begin position="74"/>
        <end position="98"/>
    </location>
</feature>
<keyword evidence="3" id="KW-1185">Reference proteome</keyword>
<keyword evidence="1" id="KW-1133">Transmembrane helix</keyword>
<dbReference type="EMBL" id="GG698905">
    <property type="protein sequence ID" value="EEU42203.1"/>
    <property type="molecule type" value="Genomic_DNA"/>
</dbReference>
<dbReference type="KEGG" id="nhe:NECHADRAFT_19478"/>
<dbReference type="OrthoDB" id="3930290at2759"/>
<sequence length="167" mass="19240">VRTYNWPPIQLNFWIFVILLASTSIIGVFSSFIQIQEQLLLPIPWYFPYFITVGSLTVIFIIGIFWLIAQRRLLPAIVMIGAFMFFVLWLVGLVIVGIQLFGPNGSIQSVCDVQVFGRNPTGQSERTMAWLQQRNICQCWQLVFAMSLTGTVFFIWVMIMAYQVFVN</sequence>
<dbReference type="GeneID" id="9671901"/>